<proteinExistence type="predicted"/>
<gene>
    <name evidence="1" type="ORF">SRABI133_05206</name>
</gene>
<name>A0A9W4L7Y7_9BACI</name>
<dbReference type="EMBL" id="CAKKMG010000182">
    <property type="protein sequence ID" value="CAH0317537.1"/>
    <property type="molecule type" value="Genomic_DNA"/>
</dbReference>
<dbReference type="Proteomes" id="UP000789326">
    <property type="component" value="Unassembled WGS sequence"/>
</dbReference>
<reference evidence="1" key="1">
    <citation type="submission" date="2021-11" db="EMBL/GenBank/DDBJ databases">
        <authorList>
            <person name="Bulgarelli D."/>
        </authorList>
    </citation>
    <scope>NUCLEOTIDE SEQUENCE</scope>
    <source>
        <strain evidence="1">Bi133</strain>
    </source>
</reference>
<evidence type="ECO:0000313" key="2">
    <source>
        <dbReference type="Proteomes" id="UP000789326"/>
    </source>
</evidence>
<dbReference type="AlphaFoldDB" id="A0A9W4L7Y7"/>
<accession>A0A9W4L7Y7</accession>
<protein>
    <submittedName>
        <fullName evidence="1">Uncharacterized protein</fullName>
    </submittedName>
</protein>
<sequence>MTEATPSAWMKGVKFANKMAIIASTPPPVATISSMNTNFVAGFALFKPAKLLNMTAAPLASIPVSCTTSFIALNNTYDSNTTANERTDKLIRIPVDSTGCKM</sequence>
<comment type="caution">
    <text evidence="1">The sequence shown here is derived from an EMBL/GenBank/DDBJ whole genome shotgun (WGS) entry which is preliminary data.</text>
</comment>
<evidence type="ECO:0000313" key="1">
    <source>
        <dbReference type="EMBL" id="CAH0317537.1"/>
    </source>
</evidence>
<organism evidence="1 2">
    <name type="scientific">Peribacillus simplex</name>
    <dbReference type="NCBI Taxonomy" id="1478"/>
    <lineage>
        <taxon>Bacteria</taxon>
        <taxon>Bacillati</taxon>
        <taxon>Bacillota</taxon>
        <taxon>Bacilli</taxon>
        <taxon>Bacillales</taxon>
        <taxon>Bacillaceae</taxon>
        <taxon>Peribacillus</taxon>
    </lineage>
</organism>